<dbReference type="SUPFAM" id="SSF55920">
    <property type="entry name" value="Creatinase/aminopeptidase"/>
    <property type="match status" value="1"/>
</dbReference>
<gene>
    <name evidence="7 10" type="primary">pepQ</name>
    <name evidence="10" type="ORF">Q9312_12795</name>
</gene>
<dbReference type="InterPro" id="IPR022846">
    <property type="entry name" value="X_Pro_dipept"/>
</dbReference>
<dbReference type="InterPro" id="IPR029149">
    <property type="entry name" value="Creatin/AminoP/Spt16_N"/>
</dbReference>
<dbReference type="GO" id="GO:0102009">
    <property type="term" value="F:proline dipeptidase activity"/>
    <property type="evidence" value="ECO:0007669"/>
    <property type="project" value="UniProtKB-EC"/>
</dbReference>
<evidence type="ECO:0000256" key="4">
    <source>
        <dbReference type="ARBA" id="ARBA00022997"/>
    </source>
</evidence>
<evidence type="ECO:0000259" key="9">
    <source>
        <dbReference type="Pfam" id="PF21216"/>
    </source>
</evidence>
<keyword evidence="5 7" id="KW-0482">Metalloprotease</keyword>
<dbReference type="EC" id="3.4.13.9" evidence="7"/>
<dbReference type="GO" id="GO:0005829">
    <property type="term" value="C:cytosol"/>
    <property type="evidence" value="ECO:0007669"/>
    <property type="project" value="TreeGrafter"/>
</dbReference>
<feature type="binding site" evidence="7">
    <location>
        <position position="381"/>
    </location>
    <ligand>
        <name>Mn(2+)</name>
        <dbReference type="ChEBI" id="CHEBI:29035"/>
        <label>1</label>
    </ligand>
</feature>
<keyword evidence="11" id="KW-1185">Reference proteome</keyword>
<evidence type="ECO:0000256" key="7">
    <source>
        <dbReference type="HAMAP-Rule" id="MF_01279"/>
    </source>
</evidence>
<dbReference type="GO" id="GO:0006508">
    <property type="term" value="P:proteolysis"/>
    <property type="evidence" value="ECO:0007669"/>
    <property type="project" value="UniProtKB-KW"/>
</dbReference>
<dbReference type="AlphaFoldDB" id="A0AA51X5U5"/>
<evidence type="ECO:0000313" key="10">
    <source>
        <dbReference type="EMBL" id="WMS86096.1"/>
    </source>
</evidence>
<comment type="function">
    <text evidence="7">Splits dipeptides with a prolyl residue in the C-terminal position.</text>
</comment>
<dbReference type="InterPro" id="IPR048819">
    <property type="entry name" value="PepQ_N"/>
</dbReference>
<dbReference type="GO" id="GO:0046872">
    <property type="term" value="F:metal ion binding"/>
    <property type="evidence" value="ECO:0007669"/>
    <property type="project" value="UniProtKB-KW"/>
</dbReference>
<evidence type="ECO:0000256" key="2">
    <source>
        <dbReference type="ARBA" id="ARBA00022723"/>
    </source>
</evidence>
<dbReference type="Proteomes" id="UP001239782">
    <property type="component" value="Chromosome"/>
</dbReference>
<dbReference type="InterPro" id="IPR000994">
    <property type="entry name" value="Pept_M24"/>
</dbReference>
<evidence type="ECO:0000256" key="6">
    <source>
        <dbReference type="ARBA" id="ARBA00023211"/>
    </source>
</evidence>
<comment type="similarity">
    <text evidence="7">Belongs to the peptidase M24B family. Bacterial-type prolidase subfamily.</text>
</comment>
<evidence type="ECO:0000256" key="1">
    <source>
        <dbReference type="ARBA" id="ARBA00022670"/>
    </source>
</evidence>
<accession>A0AA51X5U5</accession>
<evidence type="ECO:0000256" key="3">
    <source>
        <dbReference type="ARBA" id="ARBA00022801"/>
    </source>
</evidence>
<dbReference type="PANTHER" id="PTHR43226">
    <property type="entry name" value="XAA-PRO AMINOPEPTIDASE 3"/>
    <property type="match status" value="1"/>
</dbReference>
<feature type="binding site" evidence="7">
    <location>
        <position position="255"/>
    </location>
    <ligand>
        <name>Mn(2+)</name>
        <dbReference type="ChEBI" id="CHEBI:29035"/>
        <label>2</label>
    </ligand>
</feature>
<evidence type="ECO:0000256" key="5">
    <source>
        <dbReference type="ARBA" id="ARBA00023049"/>
    </source>
</evidence>
<feature type="binding site" evidence="7">
    <location>
        <position position="420"/>
    </location>
    <ligand>
        <name>Mn(2+)</name>
        <dbReference type="ChEBI" id="CHEBI:29035"/>
        <label>2</label>
    </ligand>
</feature>
<feature type="domain" description="Xaa-Pro dipeptidase N-terminal" evidence="9">
    <location>
        <begin position="9"/>
        <end position="151"/>
    </location>
</feature>
<dbReference type="Pfam" id="PF00557">
    <property type="entry name" value="Peptidase_M24"/>
    <property type="match status" value="1"/>
</dbReference>
<dbReference type="InterPro" id="IPR036005">
    <property type="entry name" value="Creatinase/aminopeptidase-like"/>
</dbReference>
<organism evidence="10 11">
    <name type="scientific">Pleionea litopenaei</name>
    <dbReference type="NCBI Taxonomy" id="3070815"/>
    <lineage>
        <taxon>Bacteria</taxon>
        <taxon>Pseudomonadati</taxon>
        <taxon>Pseudomonadota</taxon>
        <taxon>Gammaproteobacteria</taxon>
        <taxon>Oceanospirillales</taxon>
        <taxon>Pleioneaceae</taxon>
        <taxon>Pleionea</taxon>
    </lineage>
</organism>
<dbReference type="InterPro" id="IPR052433">
    <property type="entry name" value="X-Pro_dipept-like"/>
</dbReference>
<dbReference type="GO" id="GO:0004177">
    <property type="term" value="F:aminopeptidase activity"/>
    <property type="evidence" value="ECO:0007669"/>
    <property type="project" value="TreeGrafter"/>
</dbReference>
<keyword evidence="6 7" id="KW-0464">Manganese</keyword>
<keyword evidence="4 7" id="KW-0224">Dipeptidase</keyword>
<feature type="binding site" evidence="7">
    <location>
        <position position="336"/>
    </location>
    <ligand>
        <name>Mn(2+)</name>
        <dbReference type="ChEBI" id="CHEBI:29035"/>
        <label>1</label>
    </ligand>
</feature>
<reference evidence="10 11" key="1">
    <citation type="submission" date="2023-08" db="EMBL/GenBank/DDBJ databases">
        <title>Pleionea litopenaei sp. nov., isolated from stomach of juvenile Litopenaeus vannamei.</title>
        <authorList>
            <person name="Rho A.M."/>
            <person name="Hwang C.Y."/>
        </authorList>
    </citation>
    <scope>NUCLEOTIDE SEQUENCE [LARGE SCALE GENOMIC DNA]</scope>
    <source>
        <strain evidence="10 11">HL-JVS1</strain>
    </source>
</reference>
<dbReference type="RefSeq" id="WP_309201247.1">
    <property type="nucleotide sequence ID" value="NZ_CP133548.1"/>
</dbReference>
<dbReference type="GO" id="GO:0008235">
    <property type="term" value="F:metalloexopeptidase activity"/>
    <property type="evidence" value="ECO:0007669"/>
    <property type="project" value="UniProtKB-UniRule"/>
</dbReference>
<dbReference type="GO" id="GO:0016795">
    <property type="term" value="F:phosphoric triester hydrolase activity"/>
    <property type="evidence" value="ECO:0007669"/>
    <property type="project" value="InterPro"/>
</dbReference>
<proteinExistence type="inferred from homology"/>
<keyword evidence="1 7" id="KW-0645">Protease</keyword>
<keyword evidence="3 7" id="KW-0378">Hydrolase</keyword>
<comment type="catalytic activity">
    <reaction evidence="7">
        <text>Xaa-L-Pro dipeptide + H2O = an L-alpha-amino acid + L-proline</text>
        <dbReference type="Rhea" id="RHEA:76407"/>
        <dbReference type="ChEBI" id="CHEBI:15377"/>
        <dbReference type="ChEBI" id="CHEBI:59869"/>
        <dbReference type="ChEBI" id="CHEBI:60039"/>
        <dbReference type="ChEBI" id="CHEBI:195196"/>
        <dbReference type="EC" id="3.4.13.9"/>
    </reaction>
</comment>
<keyword evidence="2 7" id="KW-0479">Metal-binding</keyword>
<dbReference type="InterPro" id="IPR001131">
    <property type="entry name" value="Peptidase_M24B_aminopep-P_CS"/>
</dbReference>
<dbReference type="KEGG" id="plei:Q9312_12795"/>
<comment type="cofactor">
    <cofactor evidence="7">
        <name>Mn(2+)</name>
        <dbReference type="ChEBI" id="CHEBI:29035"/>
    </cofactor>
    <text evidence="7">Binds 2 manganese ions per subunit.</text>
</comment>
<dbReference type="Pfam" id="PF21216">
    <property type="entry name" value="PepQ_N"/>
    <property type="match status" value="1"/>
</dbReference>
<dbReference type="NCBIfam" id="NF010133">
    <property type="entry name" value="PRK13607.1"/>
    <property type="match status" value="1"/>
</dbReference>
<dbReference type="Gene3D" id="3.90.230.10">
    <property type="entry name" value="Creatinase/methionine aminopeptidase superfamily"/>
    <property type="match status" value="1"/>
</dbReference>
<protein>
    <recommendedName>
        <fullName evidence="7">Xaa-Pro dipeptidase</fullName>
        <shortName evidence="7">X-Pro dipeptidase</shortName>
        <ecNumber evidence="7">3.4.13.9</ecNumber>
    </recommendedName>
    <alternativeName>
        <fullName evidence="7">Imidodipeptidase</fullName>
    </alternativeName>
    <alternativeName>
        <fullName evidence="7">Proline dipeptidase</fullName>
        <shortName evidence="7">Prolidase</shortName>
    </alternativeName>
</protein>
<dbReference type="EMBL" id="CP133548">
    <property type="protein sequence ID" value="WMS86096.1"/>
    <property type="molecule type" value="Genomic_DNA"/>
</dbReference>
<dbReference type="PROSITE" id="PS00491">
    <property type="entry name" value="PROLINE_PEPTIDASE"/>
    <property type="match status" value="1"/>
</dbReference>
<feature type="binding site" evidence="7">
    <location>
        <position position="244"/>
    </location>
    <ligand>
        <name>Mn(2+)</name>
        <dbReference type="ChEBI" id="CHEBI:29035"/>
        <label>2</label>
    </ligand>
</feature>
<feature type="binding site" evidence="7">
    <location>
        <position position="255"/>
    </location>
    <ligand>
        <name>Mn(2+)</name>
        <dbReference type="ChEBI" id="CHEBI:29035"/>
        <label>1</label>
    </ligand>
</feature>
<feature type="domain" description="Peptidase M24" evidence="8">
    <location>
        <begin position="166"/>
        <end position="427"/>
    </location>
</feature>
<evidence type="ECO:0000259" key="8">
    <source>
        <dbReference type="Pfam" id="PF00557"/>
    </source>
</evidence>
<dbReference type="PANTHER" id="PTHR43226:SF8">
    <property type="entry name" value="XAA-PRO DIPEPTIDASE"/>
    <property type="match status" value="1"/>
</dbReference>
<evidence type="ECO:0000313" key="11">
    <source>
        <dbReference type="Proteomes" id="UP001239782"/>
    </source>
</evidence>
<dbReference type="HAMAP" id="MF_01279">
    <property type="entry name" value="X_Pro_dipeptid"/>
    <property type="match status" value="1"/>
</dbReference>
<sequence length="442" mass="50053">MAMIIETGYSQHIEALLKRYQQLLAEHNYDYLVIPSGMPIRKYLDDMDYPFKVNPHFKALLPLTDHPHCQIIIPQTGKPQLLYYQPVDFWHTVPADPSGAYTEFFEIQLIARPEQALPLIPKDGRVVLMGRKEGVLEAVSFSAQNPESLVYPLYWDRAYKSAYEVECIWQANRLAAKAHNAARDEFYRGGNEFSINNAYLVAANALENDMPYGNIVALNQNAAILHYTDCQRTTPNKHFSFLIDAGAEVNGYASDITRTYSYAKNDEFADLIQAMDEMHLNLLEQIKPQQSYVDLHVQAHHRIADILKRFDFVTASADALVESGVSSAFFPHGLGHQLGLQVHDVGGHQSEKAGGTTPPPQEHPFLRNTRTIEQHQVLTVEPGLYFIDSLLDDVKQTDLNDAINWEKINQFKVFGGIRIEDDILVTADGHRNLSREAFAEVE</sequence>
<dbReference type="Gene3D" id="3.40.350.10">
    <property type="entry name" value="Creatinase/prolidase N-terminal domain"/>
    <property type="match status" value="1"/>
</dbReference>
<feature type="binding site" evidence="7">
    <location>
        <position position="420"/>
    </location>
    <ligand>
        <name>Mn(2+)</name>
        <dbReference type="ChEBI" id="CHEBI:29035"/>
        <label>1</label>
    </ligand>
</feature>
<name>A0AA51X5U5_9GAMM</name>